<evidence type="ECO:0000313" key="2">
    <source>
        <dbReference type="EMBL" id="QGU33514.1"/>
    </source>
</evidence>
<dbReference type="EMBL" id="CP039268">
    <property type="protein sequence ID" value="QGU33514.1"/>
    <property type="molecule type" value="Genomic_DNA"/>
</dbReference>
<dbReference type="InterPro" id="IPR018773">
    <property type="entry name" value="MeTrfase_reg_dom_prd"/>
</dbReference>
<protein>
    <submittedName>
        <fullName evidence="2">Methyltransferase</fullName>
    </submittedName>
</protein>
<dbReference type="SUPFAM" id="SSF53335">
    <property type="entry name" value="S-adenosyl-L-methionine-dependent methyltransferases"/>
    <property type="match status" value="1"/>
</dbReference>
<name>A0A6I6E0W9_THETI</name>
<reference evidence="2 3" key="1">
    <citation type="submission" date="2019-12" db="EMBL/GenBank/DDBJ databases">
        <title>The complete genome of the thermophilic, anoxygenic phototrophic gammaproteobacterium Thermochromatium tepidum.</title>
        <authorList>
            <person name="Sattley W.M."/>
            <person name="Swingley W.D."/>
            <person name="Burchell B.M."/>
            <person name="Gurbani S.A."/>
            <person name="Kujawa C.M."/>
            <person name="Nuccio D.A."/>
            <person name="Schladweiler J."/>
            <person name="Shaffer K.N."/>
            <person name="Stokes L.M."/>
            <person name="Touchman J.W."/>
            <person name="Blankenship R.E."/>
            <person name="Madigan M.T."/>
        </authorList>
    </citation>
    <scope>NUCLEOTIDE SEQUENCE [LARGE SCALE GENOMIC DNA]</scope>
    <source>
        <strain evidence="2 3">ATCC 43061</strain>
    </source>
</reference>
<dbReference type="GO" id="GO:0008168">
    <property type="term" value="F:methyltransferase activity"/>
    <property type="evidence" value="ECO:0007669"/>
    <property type="project" value="UniProtKB-KW"/>
</dbReference>
<dbReference type="InterPro" id="IPR029063">
    <property type="entry name" value="SAM-dependent_MTases_sf"/>
</dbReference>
<sequence length="515" mass="56684">MTDWTAGYVADITYTYGYYPELNPLRLRLALLHEGLVPPQVGTACELGFGQGMSINLHAAGSAVQWYGTDFNPAQAGFAQELAAASGAGAKLYDDAFADFANRADLPDFDYIGLHGIWSWISDDNRRVIVDFIRRKLKVGGVLYISYNTQPGWAAMVPLRELLTEHARVLGADGVGIVSRIDAALHFAEQLLAANPAYARANPQIAERLKRIKEQNRHYLAHEYFNRDWHPMSVARMGEWLGSAKLTWACSANTLDAIDAIHLSAEQQRLLATIPDPMVRQLVRDFCVNQQFRRDYWVKGARRLSALEQMEALRDERVVLVQPRADVALKVTGSLGEAALQEAIYTPILDQLADHKPKTLGQLETALQASASGQAITFGQLLQAVLVLMGNGALAPAQDEAHSAKAKKVTERLNAHLMLKSRGSSDIGYLASPVTAGGVGAPRFHQLFVLAKQQGHKTPPDWANFVWQLLAAQGQRLIKEGQALQTPEENLAELSTQAQTFAEKHLPLWKALQVA</sequence>
<dbReference type="RefSeq" id="WP_153975706.1">
    <property type="nucleotide sequence ID" value="NZ_CP039268.1"/>
</dbReference>
<gene>
    <name evidence="2" type="ORF">E6P07_11315</name>
</gene>
<dbReference type="Pfam" id="PF10119">
    <property type="entry name" value="MethyTransf_Reg"/>
    <property type="match status" value="1"/>
</dbReference>
<dbReference type="AlphaFoldDB" id="A0A6I6E0W9"/>
<dbReference type="OrthoDB" id="323463at2"/>
<evidence type="ECO:0000259" key="1">
    <source>
        <dbReference type="Pfam" id="PF10119"/>
    </source>
</evidence>
<organism evidence="2 3">
    <name type="scientific">Thermochromatium tepidum ATCC 43061</name>
    <dbReference type="NCBI Taxonomy" id="316276"/>
    <lineage>
        <taxon>Bacteria</taxon>
        <taxon>Pseudomonadati</taxon>
        <taxon>Pseudomonadota</taxon>
        <taxon>Gammaproteobacteria</taxon>
        <taxon>Chromatiales</taxon>
        <taxon>Chromatiaceae</taxon>
        <taxon>Thermochromatium</taxon>
    </lineage>
</organism>
<evidence type="ECO:0000313" key="3">
    <source>
        <dbReference type="Proteomes" id="UP000426424"/>
    </source>
</evidence>
<keyword evidence="2" id="KW-0489">Methyltransferase</keyword>
<feature type="domain" description="Methyltransferase regulatory" evidence="1">
    <location>
        <begin position="216"/>
        <end position="299"/>
    </location>
</feature>
<keyword evidence="2" id="KW-0808">Transferase</keyword>
<dbReference type="Proteomes" id="UP000426424">
    <property type="component" value="Chromosome"/>
</dbReference>
<keyword evidence="3" id="KW-1185">Reference proteome</keyword>
<accession>A0A6I6E0W9</accession>
<dbReference type="KEGG" id="ttp:E6P07_11315"/>
<dbReference type="CDD" id="cd02440">
    <property type="entry name" value="AdoMet_MTases"/>
    <property type="match status" value="1"/>
</dbReference>
<dbReference type="GO" id="GO:0032259">
    <property type="term" value="P:methylation"/>
    <property type="evidence" value="ECO:0007669"/>
    <property type="project" value="UniProtKB-KW"/>
</dbReference>
<proteinExistence type="predicted"/>
<dbReference type="Gene3D" id="3.40.50.150">
    <property type="entry name" value="Vaccinia Virus protein VP39"/>
    <property type="match status" value="1"/>
</dbReference>